<dbReference type="SUPFAM" id="SSF52540">
    <property type="entry name" value="P-loop containing nucleoside triphosphate hydrolases"/>
    <property type="match status" value="1"/>
</dbReference>
<dbReference type="UniPathway" id="UPA00148">
    <property type="reaction ID" value="UER00236"/>
</dbReference>
<proteinExistence type="predicted"/>
<dbReference type="InterPro" id="IPR027417">
    <property type="entry name" value="P-loop_NTPase"/>
</dbReference>
<protein>
    <submittedName>
        <fullName evidence="1">Adenosyl cobinamide kinase/adenosyl cobinamide phosphate guanylyltransferase</fullName>
    </submittedName>
</protein>
<dbReference type="GO" id="GO:0043752">
    <property type="term" value="F:adenosylcobinamide kinase activity"/>
    <property type="evidence" value="ECO:0007669"/>
    <property type="project" value="InterPro"/>
</dbReference>
<accession>A0A7W0BYC0</accession>
<keyword evidence="1" id="KW-0548">Nucleotidyltransferase</keyword>
<organism evidence="1 2">
    <name type="scientific">Thermaerobacillus caldiproteolyticus</name>
    <dbReference type="NCBI Taxonomy" id="247480"/>
    <lineage>
        <taxon>Bacteria</taxon>
        <taxon>Bacillati</taxon>
        <taxon>Bacillota</taxon>
        <taxon>Bacilli</taxon>
        <taxon>Bacillales</taxon>
        <taxon>Anoxybacillaceae</taxon>
        <taxon>Thermaerobacillus</taxon>
    </lineage>
</organism>
<dbReference type="GO" id="GO:0009236">
    <property type="term" value="P:cobalamin biosynthetic process"/>
    <property type="evidence" value="ECO:0007669"/>
    <property type="project" value="UniProtKB-UniPathway"/>
</dbReference>
<dbReference type="RefSeq" id="WP_181554233.1">
    <property type="nucleotide sequence ID" value="NZ_JACDUT010000001.1"/>
</dbReference>
<comment type="caution">
    <text evidence="1">The sequence shown here is derived from an EMBL/GenBank/DDBJ whole genome shotgun (WGS) entry which is preliminary data.</text>
</comment>
<evidence type="ECO:0000313" key="2">
    <source>
        <dbReference type="Proteomes" id="UP000523087"/>
    </source>
</evidence>
<evidence type="ECO:0000313" key="1">
    <source>
        <dbReference type="EMBL" id="MBA2873266.1"/>
    </source>
</evidence>
<keyword evidence="1" id="KW-0808">Transferase</keyword>
<dbReference type="EMBL" id="JACDUT010000001">
    <property type="protein sequence ID" value="MBA2873266.1"/>
    <property type="molecule type" value="Genomic_DNA"/>
</dbReference>
<gene>
    <name evidence="1" type="ORF">HNR31_000018</name>
</gene>
<sequence>MHFIVGGAFQGKRKWARQYYRLDEIESWMWCNGYEREYVLPDANTLKQIIILEGLEASIRRTPSRTHWEHVFQMWHDWEQGDDERTVVWIGCDITQGIVPLTKEERNWRDVTGWCYQELVKRCERVDRVWCGLVERIK</sequence>
<dbReference type="Pfam" id="PF02283">
    <property type="entry name" value="CobU"/>
    <property type="match status" value="1"/>
</dbReference>
<keyword evidence="2" id="KW-1185">Reference proteome</keyword>
<dbReference type="InterPro" id="IPR003203">
    <property type="entry name" value="CobU/CobP"/>
</dbReference>
<dbReference type="GO" id="GO:0016779">
    <property type="term" value="F:nucleotidyltransferase activity"/>
    <property type="evidence" value="ECO:0007669"/>
    <property type="project" value="UniProtKB-KW"/>
</dbReference>
<dbReference type="AlphaFoldDB" id="A0A7W0BYC0"/>
<name>A0A7W0BYC0_9BACL</name>
<dbReference type="GO" id="GO:0000166">
    <property type="term" value="F:nucleotide binding"/>
    <property type="evidence" value="ECO:0007669"/>
    <property type="project" value="InterPro"/>
</dbReference>
<dbReference type="Proteomes" id="UP000523087">
    <property type="component" value="Unassembled WGS sequence"/>
</dbReference>
<reference evidence="1 2" key="1">
    <citation type="submission" date="2020-07" db="EMBL/GenBank/DDBJ databases">
        <title>Genomic Encyclopedia of Type Strains, Phase IV (KMG-IV): sequencing the most valuable type-strain genomes for metagenomic binning, comparative biology and taxonomic classification.</title>
        <authorList>
            <person name="Goeker M."/>
        </authorList>
    </citation>
    <scope>NUCLEOTIDE SEQUENCE [LARGE SCALE GENOMIC DNA]</scope>
    <source>
        <strain evidence="1 2">DSM 15730</strain>
    </source>
</reference>
<keyword evidence="1" id="KW-0418">Kinase</keyword>
<dbReference type="Gene3D" id="3.40.50.300">
    <property type="entry name" value="P-loop containing nucleotide triphosphate hydrolases"/>
    <property type="match status" value="1"/>
</dbReference>